<dbReference type="Pfam" id="PF00528">
    <property type="entry name" value="BPD_transp_1"/>
    <property type="match status" value="1"/>
</dbReference>
<dbReference type="OrthoDB" id="2063054at2"/>
<dbReference type="CDD" id="cd06261">
    <property type="entry name" value="TM_PBP2"/>
    <property type="match status" value="1"/>
</dbReference>
<evidence type="ECO:0000256" key="7">
    <source>
        <dbReference type="RuleBase" id="RU363032"/>
    </source>
</evidence>
<dbReference type="GO" id="GO:0005886">
    <property type="term" value="C:plasma membrane"/>
    <property type="evidence" value="ECO:0007669"/>
    <property type="project" value="UniProtKB-SubCell"/>
</dbReference>
<keyword evidence="10" id="KW-1185">Reference proteome</keyword>
<feature type="transmembrane region" description="Helical" evidence="7">
    <location>
        <begin position="134"/>
        <end position="151"/>
    </location>
</feature>
<keyword evidence="5 7" id="KW-1133">Transmembrane helix</keyword>
<gene>
    <name evidence="9" type="primary">araQ_11</name>
    <name evidence="9" type="ORF">RS81_02417</name>
</gene>
<sequence>MTLTSVPPTTEAVVASAPAQVDTAPAPGRRRVPWRVRFTRSALPTAAMWILAALFLVPILWLILSSLKPAGELFTFPLSVFPENPTLENYAGAWEKIDFARYVGNTALVATVTTALTVFVSACTGYALAKYQSWVLRALFICFLATTMLPTEVILSPSFIVVRNLGLYDTLAGVIVPSIITATGIFMFRQFFMTVPDELIDAARMDGARELTIFFRIMLPLASPILVTLAIFSFQWRWNDYVWPLIVLNSPELFTLQTALRSLVGAENIQWSLLLAASVISILPLLVIFLIFQKYIVSADLNAGLKD</sequence>
<evidence type="ECO:0000256" key="4">
    <source>
        <dbReference type="ARBA" id="ARBA00022692"/>
    </source>
</evidence>
<dbReference type="AlphaFoldDB" id="A0A0M2H4G3"/>
<accession>A0A0M2H4G3</accession>
<dbReference type="PANTHER" id="PTHR43744">
    <property type="entry name" value="ABC TRANSPORTER PERMEASE PROTEIN MG189-RELATED-RELATED"/>
    <property type="match status" value="1"/>
</dbReference>
<keyword evidence="6 7" id="KW-0472">Membrane</keyword>
<dbReference type="PATRIC" id="fig|92835.4.peg.2449"/>
<dbReference type="PANTHER" id="PTHR43744:SF8">
    <property type="entry name" value="SN-GLYCEROL-3-PHOSPHATE TRANSPORT SYSTEM PERMEASE PROTEIN UGPE"/>
    <property type="match status" value="1"/>
</dbReference>
<evidence type="ECO:0000256" key="6">
    <source>
        <dbReference type="ARBA" id="ARBA00023136"/>
    </source>
</evidence>
<dbReference type="InterPro" id="IPR035906">
    <property type="entry name" value="MetI-like_sf"/>
</dbReference>
<keyword evidence="4 7" id="KW-0812">Transmembrane</keyword>
<evidence type="ECO:0000256" key="5">
    <source>
        <dbReference type="ARBA" id="ARBA00022989"/>
    </source>
</evidence>
<dbReference type="EMBL" id="JYIZ01000054">
    <property type="protein sequence ID" value="KJL38622.1"/>
    <property type="molecule type" value="Genomic_DNA"/>
</dbReference>
<name>A0A0M2H4G3_9MICO</name>
<dbReference type="STRING" id="92835.RS81_02417"/>
<organism evidence="9 10">
    <name type="scientific">Microbacterium terrae</name>
    <dbReference type="NCBI Taxonomy" id="69369"/>
    <lineage>
        <taxon>Bacteria</taxon>
        <taxon>Bacillati</taxon>
        <taxon>Actinomycetota</taxon>
        <taxon>Actinomycetes</taxon>
        <taxon>Micrococcales</taxon>
        <taxon>Microbacteriaceae</taxon>
        <taxon>Microbacterium</taxon>
    </lineage>
</organism>
<evidence type="ECO:0000313" key="10">
    <source>
        <dbReference type="Proteomes" id="UP000033956"/>
    </source>
</evidence>
<dbReference type="RefSeq" id="WP_084613605.1">
    <property type="nucleotide sequence ID" value="NZ_BAAAUP010000002.1"/>
</dbReference>
<protein>
    <submittedName>
        <fullName evidence="9">L-arabinose transport system permease protein AraQ</fullName>
    </submittedName>
</protein>
<feature type="transmembrane region" description="Helical" evidence="7">
    <location>
        <begin position="171"/>
        <end position="192"/>
    </location>
</feature>
<feature type="transmembrane region" description="Helical" evidence="7">
    <location>
        <begin position="213"/>
        <end position="234"/>
    </location>
</feature>
<dbReference type="Gene3D" id="1.10.3720.10">
    <property type="entry name" value="MetI-like"/>
    <property type="match status" value="1"/>
</dbReference>
<reference evidence="9 10" key="1">
    <citation type="submission" date="2015-02" db="EMBL/GenBank/DDBJ databases">
        <title>Draft genome sequences of ten Microbacterium spp. with emphasis on heavy metal contaminated environments.</title>
        <authorList>
            <person name="Corretto E."/>
        </authorList>
    </citation>
    <scope>NUCLEOTIDE SEQUENCE [LARGE SCALE GENOMIC DNA]</scope>
    <source>
        <strain evidence="9 10">DSM 12510</strain>
    </source>
</reference>
<dbReference type="Proteomes" id="UP000033956">
    <property type="component" value="Unassembled WGS sequence"/>
</dbReference>
<feature type="transmembrane region" description="Helical" evidence="7">
    <location>
        <begin position="107"/>
        <end position="127"/>
    </location>
</feature>
<evidence type="ECO:0000259" key="8">
    <source>
        <dbReference type="PROSITE" id="PS50928"/>
    </source>
</evidence>
<keyword evidence="3" id="KW-1003">Cell membrane</keyword>
<feature type="transmembrane region" description="Helical" evidence="7">
    <location>
        <begin position="41"/>
        <end position="64"/>
    </location>
</feature>
<dbReference type="SUPFAM" id="SSF161098">
    <property type="entry name" value="MetI-like"/>
    <property type="match status" value="1"/>
</dbReference>
<keyword evidence="2 7" id="KW-0813">Transport</keyword>
<feature type="domain" description="ABC transmembrane type-1" evidence="8">
    <location>
        <begin position="103"/>
        <end position="292"/>
    </location>
</feature>
<dbReference type="GO" id="GO:0055085">
    <property type="term" value="P:transmembrane transport"/>
    <property type="evidence" value="ECO:0007669"/>
    <property type="project" value="InterPro"/>
</dbReference>
<dbReference type="PROSITE" id="PS50928">
    <property type="entry name" value="ABC_TM1"/>
    <property type="match status" value="1"/>
</dbReference>
<dbReference type="InterPro" id="IPR000515">
    <property type="entry name" value="MetI-like"/>
</dbReference>
<feature type="transmembrane region" description="Helical" evidence="7">
    <location>
        <begin position="269"/>
        <end position="292"/>
    </location>
</feature>
<evidence type="ECO:0000256" key="2">
    <source>
        <dbReference type="ARBA" id="ARBA00022448"/>
    </source>
</evidence>
<evidence type="ECO:0000256" key="3">
    <source>
        <dbReference type="ARBA" id="ARBA00022475"/>
    </source>
</evidence>
<proteinExistence type="inferred from homology"/>
<comment type="similarity">
    <text evidence="7">Belongs to the binding-protein-dependent transport system permease family.</text>
</comment>
<evidence type="ECO:0000256" key="1">
    <source>
        <dbReference type="ARBA" id="ARBA00004651"/>
    </source>
</evidence>
<evidence type="ECO:0000313" key="9">
    <source>
        <dbReference type="EMBL" id="KJL38622.1"/>
    </source>
</evidence>
<comment type="subcellular location">
    <subcellularLocation>
        <location evidence="1 7">Cell membrane</location>
        <topology evidence="1 7">Multi-pass membrane protein</topology>
    </subcellularLocation>
</comment>
<comment type="caution">
    <text evidence="9">The sequence shown here is derived from an EMBL/GenBank/DDBJ whole genome shotgun (WGS) entry which is preliminary data.</text>
</comment>